<dbReference type="Proteomes" id="UP000489600">
    <property type="component" value="Unassembled WGS sequence"/>
</dbReference>
<keyword evidence="5" id="KW-1185">Reference proteome</keyword>
<evidence type="ECO:0000256" key="1">
    <source>
        <dbReference type="SAM" id="Phobius"/>
    </source>
</evidence>
<dbReference type="PANTHER" id="PTHR44259">
    <property type="entry name" value="OS07G0183000 PROTEIN-RELATED"/>
    <property type="match status" value="1"/>
</dbReference>
<keyword evidence="1" id="KW-0472">Membrane</keyword>
<keyword evidence="2" id="KW-0732">Signal</keyword>
<keyword evidence="1" id="KW-0812">Transmembrane</keyword>
<dbReference type="Pfam" id="PF03478">
    <property type="entry name" value="Beta-prop_KIB1-4"/>
    <property type="match status" value="1"/>
</dbReference>
<dbReference type="OrthoDB" id="668187at2759"/>
<evidence type="ECO:0000259" key="3">
    <source>
        <dbReference type="Pfam" id="PF03478"/>
    </source>
</evidence>
<gene>
    <name evidence="4" type="ORF">ANE_LOCUS7902</name>
</gene>
<reference evidence="4" key="1">
    <citation type="submission" date="2019-07" db="EMBL/GenBank/DDBJ databases">
        <authorList>
            <person name="Dittberner H."/>
        </authorList>
    </citation>
    <scope>NUCLEOTIDE SEQUENCE [LARGE SCALE GENOMIC DNA]</scope>
</reference>
<keyword evidence="1" id="KW-1133">Transmembrane helix</keyword>
<dbReference type="AlphaFoldDB" id="A0A565B772"/>
<dbReference type="PANTHER" id="PTHR44259:SF93">
    <property type="entry name" value="PROTEIN, PUTATIVE (DUF295)-RELATED"/>
    <property type="match status" value="1"/>
</dbReference>
<dbReference type="InterPro" id="IPR005174">
    <property type="entry name" value="KIB1-4_b-propeller"/>
</dbReference>
<feature type="chain" id="PRO_5021766285" description="KIB1-4 beta-propeller domain-containing protein" evidence="2">
    <location>
        <begin position="20"/>
        <end position="250"/>
    </location>
</feature>
<protein>
    <recommendedName>
        <fullName evidence="3">KIB1-4 beta-propeller domain-containing protein</fullName>
    </recommendedName>
</protein>
<feature type="transmembrane region" description="Helical" evidence="1">
    <location>
        <begin position="215"/>
        <end position="244"/>
    </location>
</feature>
<proteinExistence type="predicted"/>
<feature type="signal peptide" evidence="2">
    <location>
        <begin position="1"/>
        <end position="19"/>
    </location>
</feature>
<dbReference type="EMBL" id="CABITT030000003">
    <property type="protein sequence ID" value="VVA97457.1"/>
    <property type="molecule type" value="Genomic_DNA"/>
</dbReference>
<evidence type="ECO:0000313" key="5">
    <source>
        <dbReference type="Proteomes" id="UP000489600"/>
    </source>
</evidence>
<accession>A0A565B772</accession>
<feature type="domain" description="KIB1-4 beta-propeller" evidence="3">
    <location>
        <begin position="8"/>
        <end position="200"/>
    </location>
</feature>
<evidence type="ECO:0000256" key="2">
    <source>
        <dbReference type="SAM" id="SignalP"/>
    </source>
</evidence>
<name>A0A565B772_9BRAS</name>
<sequence length="250" mass="28737">MQVYISLSCFAFVVSLSLGNQLSFCRPRRDLRWTKVSTPLDFFPTSNLMYSKKDNKFYLPGPGGHHLLSYDLEFNKEFHELQFRNFPEAFKYDSELSEMVPYSTRTDYLVESPSGDERFLVKWYAKGGLASKNIYYDTQRIMVFREEETLEGRFMCYTDDIGDLCIFVSKGESFCVQASSYPGLKPNSIYFIGFGLGAYDLTTRTASSFQAPIKVYWIVLRLLIGFLHLLVLASAMLFASFVLVSRSQTC</sequence>
<organism evidence="4 5">
    <name type="scientific">Arabis nemorensis</name>
    <dbReference type="NCBI Taxonomy" id="586526"/>
    <lineage>
        <taxon>Eukaryota</taxon>
        <taxon>Viridiplantae</taxon>
        <taxon>Streptophyta</taxon>
        <taxon>Embryophyta</taxon>
        <taxon>Tracheophyta</taxon>
        <taxon>Spermatophyta</taxon>
        <taxon>Magnoliopsida</taxon>
        <taxon>eudicotyledons</taxon>
        <taxon>Gunneridae</taxon>
        <taxon>Pentapetalae</taxon>
        <taxon>rosids</taxon>
        <taxon>malvids</taxon>
        <taxon>Brassicales</taxon>
        <taxon>Brassicaceae</taxon>
        <taxon>Arabideae</taxon>
        <taxon>Arabis</taxon>
    </lineage>
</organism>
<dbReference type="InterPro" id="IPR050942">
    <property type="entry name" value="F-box_BR-signaling"/>
</dbReference>
<comment type="caution">
    <text evidence="4">The sequence shown here is derived from an EMBL/GenBank/DDBJ whole genome shotgun (WGS) entry which is preliminary data.</text>
</comment>
<evidence type="ECO:0000313" key="4">
    <source>
        <dbReference type="EMBL" id="VVA97457.1"/>
    </source>
</evidence>